<reference evidence="3" key="1">
    <citation type="submission" date="2025-08" db="UniProtKB">
        <authorList>
            <consortium name="RefSeq"/>
        </authorList>
    </citation>
    <scope>IDENTIFICATION</scope>
    <source>
        <tissue evidence="3">Testes</tissue>
    </source>
</reference>
<dbReference type="Proteomes" id="UP000694865">
    <property type="component" value="Unplaced"/>
</dbReference>
<dbReference type="RefSeq" id="XP_006820048.1">
    <property type="nucleotide sequence ID" value="XM_006819985.1"/>
</dbReference>
<accession>A0ABM0MJ57</accession>
<keyword evidence="2" id="KW-1185">Reference proteome</keyword>
<dbReference type="SUPFAM" id="SSF57302">
    <property type="entry name" value="Snake toxin-like"/>
    <property type="match status" value="1"/>
</dbReference>
<protein>
    <submittedName>
        <fullName evidence="3">Prostate stem cell antigen-like</fullName>
    </submittedName>
</protein>
<feature type="chain" id="PRO_5045742655" evidence="1">
    <location>
        <begin position="20"/>
        <end position="128"/>
    </location>
</feature>
<sequence>MEMKVVLLFVLGMIWSSRALKCYTCSTADSQHSNCQKDFEDTAVACHDVDEPTCFVSNYTIVGVSNVFTRGCTELSQCTSEMLCSSVQYGTTLCELSCCNIDLCNGTSALMCNYKLSVMALILLCFFI</sequence>
<proteinExistence type="predicted"/>
<organism evidence="2 3">
    <name type="scientific">Saccoglossus kowalevskii</name>
    <name type="common">Acorn worm</name>
    <dbReference type="NCBI Taxonomy" id="10224"/>
    <lineage>
        <taxon>Eukaryota</taxon>
        <taxon>Metazoa</taxon>
        <taxon>Hemichordata</taxon>
        <taxon>Enteropneusta</taxon>
        <taxon>Harrimaniidae</taxon>
        <taxon>Saccoglossus</taxon>
    </lineage>
</organism>
<feature type="signal peptide" evidence="1">
    <location>
        <begin position="1"/>
        <end position="19"/>
    </location>
</feature>
<evidence type="ECO:0000313" key="3">
    <source>
        <dbReference type="RefSeq" id="XP_006820048.1"/>
    </source>
</evidence>
<dbReference type="GeneID" id="102807941"/>
<dbReference type="Gene3D" id="2.10.60.10">
    <property type="entry name" value="CD59"/>
    <property type="match status" value="1"/>
</dbReference>
<name>A0ABM0MJ57_SACKO</name>
<dbReference type="InterPro" id="IPR045860">
    <property type="entry name" value="Snake_toxin-like_sf"/>
</dbReference>
<evidence type="ECO:0000256" key="1">
    <source>
        <dbReference type="SAM" id="SignalP"/>
    </source>
</evidence>
<evidence type="ECO:0000313" key="2">
    <source>
        <dbReference type="Proteomes" id="UP000694865"/>
    </source>
</evidence>
<dbReference type="CDD" id="cd00117">
    <property type="entry name" value="TFP"/>
    <property type="match status" value="1"/>
</dbReference>
<gene>
    <name evidence="3" type="primary">LOC102807941</name>
</gene>
<keyword evidence="1" id="KW-0732">Signal</keyword>